<accession>A0A8R7PFG6</accession>
<dbReference type="EnsemblPlants" id="TuG1812G0200003066.01.T02">
    <property type="protein sequence ID" value="TuG1812G0200003066.01.T02.cds449122"/>
    <property type="gene ID" value="TuG1812G0200003066.01"/>
</dbReference>
<dbReference type="Proteomes" id="UP000015106">
    <property type="component" value="Chromosome 2"/>
</dbReference>
<organism evidence="1 2">
    <name type="scientific">Triticum urartu</name>
    <name type="common">Red wild einkorn</name>
    <name type="synonym">Crithodium urartu</name>
    <dbReference type="NCBI Taxonomy" id="4572"/>
    <lineage>
        <taxon>Eukaryota</taxon>
        <taxon>Viridiplantae</taxon>
        <taxon>Streptophyta</taxon>
        <taxon>Embryophyta</taxon>
        <taxon>Tracheophyta</taxon>
        <taxon>Spermatophyta</taxon>
        <taxon>Magnoliopsida</taxon>
        <taxon>Liliopsida</taxon>
        <taxon>Poales</taxon>
        <taxon>Poaceae</taxon>
        <taxon>BOP clade</taxon>
        <taxon>Pooideae</taxon>
        <taxon>Triticodae</taxon>
        <taxon>Triticeae</taxon>
        <taxon>Triticinae</taxon>
        <taxon>Triticum</taxon>
    </lineage>
</organism>
<dbReference type="AlphaFoldDB" id="A0A8R7PFG6"/>
<proteinExistence type="predicted"/>
<evidence type="ECO:0000313" key="1">
    <source>
        <dbReference type="EnsemblPlants" id="TuG1812G0200003066.01.T02.cds449122"/>
    </source>
</evidence>
<sequence>MTTTLWSALFIYNSKLVNSSLFLFWNPLNAIEFQKQKACCKLWQFSVFFLVMPNASRSYLNHSKTVAVIEVSDLRGIKMFTDVLNEPHCTISQYLDLSNQNMPCMKKMKEYKFRCSFK</sequence>
<name>A0A8R7PFG6_TRIUA</name>
<protein>
    <submittedName>
        <fullName evidence="1">Uncharacterized protein</fullName>
    </submittedName>
</protein>
<evidence type="ECO:0000313" key="2">
    <source>
        <dbReference type="Proteomes" id="UP000015106"/>
    </source>
</evidence>
<reference evidence="1" key="3">
    <citation type="submission" date="2022-06" db="UniProtKB">
        <authorList>
            <consortium name="EnsemblPlants"/>
        </authorList>
    </citation>
    <scope>IDENTIFICATION</scope>
</reference>
<reference evidence="2" key="1">
    <citation type="journal article" date="2013" name="Nature">
        <title>Draft genome of the wheat A-genome progenitor Triticum urartu.</title>
        <authorList>
            <person name="Ling H.Q."/>
            <person name="Zhao S."/>
            <person name="Liu D."/>
            <person name="Wang J."/>
            <person name="Sun H."/>
            <person name="Zhang C."/>
            <person name="Fan H."/>
            <person name="Li D."/>
            <person name="Dong L."/>
            <person name="Tao Y."/>
            <person name="Gao C."/>
            <person name="Wu H."/>
            <person name="Li Y."/>
            <person name="Cui Y."/>
            <person name="Guo X."/>
            <person name="Zheng S."/>
            <person name="Wang B."/>
            <person name="Yu K."/>
            <person name="Liang Q."/>
            <person name="Yang W."/>
            <person name="Lou X."/>
            <person name="Chen J."/>
            <person name="Feng M."/>
            <person name="Jian J."/>
            <person name="Zhang X."/>
            <person name="Luo G."/>
            <person name="Jiang Y."/>
            <person name="Liu J."/>
            <person name="Wang Z."/>
            <person name="Sha Y."/>
            <person name="Zhang B."/>
            <person name="Wu H."/>
            <person name="Tang D."/>
            <person name="Shen Q."/>
            <person name="Xue P."/>
            <person name="Zou S."/>
            <person name="Wang X."/>
            <person name="Liu X."/>
            <person name="Wang F."/>
            <person name="Yang Y."/>
            <person name="An X."/>
            <person name="Dong Z."/>
            <person name="Zhang K."/>
            <person name="Zhang X."/>
            <person name="Luo M.C."/>
            <person name="Dvorak J."/>
            <person name="Tong Y."/>
            <person name="Wang J."/>
            <person name="Yang H."/>
            <person name="Li Z."/>
            <person name="Wang D."/>
            <person name="Zhang A."/>
            <person name="Wang J."/>
        </authorList>
    </citation>
    <scope>NUCLEOTIDE SEQUENCE</scope>
    <source>
        <strain evidence="2">cv. G1812</strain>
    </source>
</reference>
<dbReference type="Gramene" id="TuG1812G0200003066.01.T02">
    <property type="protein sequence ID" value="TuG1812G0200003066.01.T02.cds449122"/>
    <property type="gene ID" value="TuG1812G0200003066.01"/>
</dbReference>
<reference evidence="1" key="2">
    <citation type="submission" date="2018-03" db="EMBL/GenBank/DDBJ databases">
        <title>The Triticum urartu genome reveals the dynamic nature of wheat genome evolution.</title>
        <authorList>
            <person name="Ling H."/>
            <person name="Ma B."/>
            <person name="Shi X."/>
            <person name="Liu H."/>
            <person name="Dong L."/>
            <person name="Sun H."/>
            <person name="Cao Y."/>
            <person name="Gao Q."/>
            <person name="Zheng S."/>
            <person name="Li Y."/>
            <person name="Yu Y."/>
            <person name="Du H."/>
            <person name="Qi M."/>
            <person name="Li Y."/>
            <person name="Yu H."/>
            <person name="Cui Y."/>
            <person name="Wang N."/>
            <person name="Chen C."/>
            <person name="Wu H."/>
            <person name="Zhao Y."/>
            <person name="Zhang J."/>
            <person name="Li Y."/>
            <person name="Zhou W."/>
            <person name="Zhang B."/>
            <person name="Hu W."/>
            <person name="Eijk M."/>
            <person name="Tang J."/>
            <person name="Witsenboer H."/>
            <person name="Zhao S."/>
            <person name="Li Z."/>
            <person name="Zhang A."/>
            <person name="Wang D."/>
            <person name="Liang C."/>
        </authorList>
    </citation>
    <scope>NUCLEOTIDE SEQUENCE [LARGE SCALE GENOMIC DNA]</scope>
    <source>
        <strain evidence="1">cv. G1812</strain>
    </source>
</reference>
<keyword evidence="2" id="KW-1185">Reference proteome</keyword>